<sequence>MAADDSLLRGLADKLSIEGSITIGSTVSSMGFLAANVIRPRVSYPGLKVRLAHGNSAELERQVRAGEIDAAVIVSEPRATTLPESWEHLYDEPLVLLLNPAIAPADGPSSTRKGRREVAPLPHRLILRSFCKRTMLHSTA</sequence>
<evidence type="ECO:0000313" key="3">
    <source>
        <dbReference type="Proteomes" id="UP001629230"/>
    </source>
</evidence>
<dbReference type="Pfam" id="PF03466">
    <property type="entry name" value="LysR_substrate"/>
    <property type="match status" value="1"/>
</dbReference>
<gene>
    <name evidence="2" type="ORF">PQR57_11675</name>
</gene>
<organism evidence="2 3">
    <name type="scientific">Paraburkholderia dipogonis</name>
    <dbReference type="NCBI Taxonomy" id="1211383"/>
    <lineage>
        <taxon>Bacteria</taxon>
        <taxon>Pseudomonadati</taxon>
        <taxon>Pseudomonadota</taxon>
        <taxon>Betaproteobacteria</taxon>
        <taxon>Burkholderiales</taxon>
        <taxon>Burkholderiaceae</taxon>
        <taxon>Paraburkholderia</taxon>
    </lineage>
</organism>
<dbReference type="RefSeq" id="WP_408177158.1">
    <property type="nucleotide sequence ID" value="NZ_JAQQEZ010000006.1"/>
</dbReference>
<comment type="caution">
    <text evidence="2">The sequence shown here is derived from an EMBL/GenBank/DDBJ whole genome shotgun (WGS) entry which is preliminary data.</text>
</comment>
<keyword evidence="3" id="KW-1185">Reference proteome</keyword>
<dbReference type="Gene3D" id="3.40.190.10">
    <property type="entry name" value="Periplasmic binding protein-like II"/>
    <property type="match status" value="2"/>
</dbReference>
<dbReference type="InterPro" id="IPR005119">
    <property type="entry name" value="LysR_subst-bd"/>
</dbReference>
<feature type="domain" description="LysR substrate-binding" evidence="1">
    <location>
        <begin position="18"/>
        <end position="103"/>
    </location>
</feature>
<protein>
    <submittedName>
        <fullName evidence="2">LysR substrate-binding domain-containing protein</fullName>
    </submittedName>
</protein>
<evidence type="ECO:0000259" key="1">
    <source>
        <dbReference type="Pfam" id="PF03466"/>
    </source>
</evidence>
<dbReference type="SUPFAM" id="SSF53850">
    <property type="entry name" value="Periplasmic binding protein-like II"/>
    <property type="match status" value="1"/>
</dbReference>
<name>A0ABW9ANF4_9BURK</name>
<dbReference type="Proteomes" id="UP001629230">
    <property type="component" value="Unassembled WGS sequence"/>
</dbReference>
<accession>A0ABW9ANF4</accession>
<proteinExistence type="predicted"/>
<dbReference type="EMBL" id="JAQQEZ010000006">
    <property type="protein sequence ID" value="MFM0001679.1"/>
    <property type="molecule type" value="Genomic_DNA"/>
</dbReference>
<evidence type="ECO:0000313" key="2">
    <source>
        <dbReference type="EMBL" id="MFM0001679.1"/>
    </source>
</evidence>
<reference evidence="2 3" key="1">
    <citation type="journal article" date="2024" name="Chem. Sci.">
        <title>Discovery of megapolipeptins by genome mining of a Burkholderiales bacteria collection.</title>
        <authorList>
            <person name="Paulo B.S."/>
            <person name="Recchia M.J.J."/>
            <person name="Lee S."/>
            <person name="Fergusson C.H."/>
            <person name="Romanowski S.B."/>
            <person name="Hernandez A."/>
            <person name="Krull N."/>
            <person name="Liu D.Y."/>
            <person name="Cavanagh H."/>
            <person name="Bos A."/>
            <person name="Gray C.A."/>
            <person name="Murphy B.T."/>
            <person name="Linington R.G."/>
            <person name="Eustaquio A.S."/>
        </authorList>
    </citation>
    <scope>NUCLEOTIDE SEQUENCE [LARGE SCALE GENOMIC DNA]</scope>
    <source>
        <strain evidence="2 3">RL17-350-BIC-A</strain>
    </source>
</reference>